<name>A0A934WKB9_9RHOB</name>
<evidence type="ECO:0000259" key="4">
    <source>
        <dbReference type="Pfam" id="PF01103"/>
    </source>
</evidence>
<reference evidence="6" key="2">
    <citation type="journal article" date="2020" name="Microorganisms">
        <title>Osmotic Adaptation and Compatible Solute Biosynthesis of Phototrophic Bacteria as Revealed from Genome Analyses.</title>
        <authorList>
            <person name="Imhoff J.F."/>
            <person name="Rahn T."/>
            <person name="Kunzel S."/>
            <person name="Keller A."/>
            <person name="Neulinger S.C."/>
        </authorList>
    </citation>
    <scope>NUCLEOTIDE SEQUENCE</scope>
    <source>
        <strain evidence="6">LMG 28126</strain>
    </source>
</reference>
<dbReference type="InterPro" id="IPR010827">
    <property type="entry name" value="BamA/TamA_POTRA"/>
</dbReference>
<dbReference type="EMBL" id="NHSD01000334">
    <property type="protein sequence ID" value="MBK5928951.1"/>
    <property type="molecule type" value="Genomic_DNA"/>
</dbReference>
<dbReference type="Pfam" id="PF01103">
    <property type="entry name" value="Omp85"/>
    <property type="match status" value="1"/>
</dbReference>
<feature type="domain" description="Bacterial surface antigen (D15)" evidence="4">
    <location>
        <begin position="310"/>
        <end position="608"/>
    </location>
</feature>
<protein>
    <recommendedName>
        <fullName evidence="8">Autotransporter secretion outer membrane protein TamA</fullName>
    </recommendedName>
</protein>
<evidence type="ECO:0000313" key="6">
    <source>
        <dbReference type="EMBL" id="MBK5928951.1"/>
    </source>
</evidence>
<evidence type="ECO:0008006" key="8">
    <source>
        <dbReference type="Google" id="ProtNLM"/>
    </source>
</evidence>
<dbReference type="Gene3D" id="3.10.20.310">
    <property type="entry name" value="membrane protein fhac"/>
    <property type="match status" value="1"/>
</dbReference>
<keyword evidence="7" id="KW-1185">Reference proteome</keyword>
<dbReference type="Pfam" id="PF07244">
    <property type="entry name" value="POTRA"/>
    <property type="match status" value="1"/>
</dbReference>
<gene>
    <name evidence="6" type="ORF">CCR87_16695</name>
</gene>
<evidence type="ECO:0000256" key="3">
    <source>
        <dbReference type="ARBA" id="ARBA00023136"/>
    </source>
</evidence>
<reference evidence="6" key="1">
    <citation type="submission" date="2017-05" db="EMBL/GenBank/DDBJ databases">
        <authorList>
            <person name="Imhoff J.F."/>
            <person name="Rahn T."/>
            <person name="Kuenzel S."/>
            <person name="Neulinger S.C."/>
        </authorList>
    </citation>
    <scope>NUCLEOTIDE SEQUENCE</scope>
    <source>
        <strain evidence="6">LMG 28126</strain>
    </source>
</reference>
<comment type="caution">
    <text evidence="6">The sequence shown here is derived from an EMBL/GenBank/DDBJ whole genome shotgun (WGS) entry which is preliminary data.</text>
</comment>
<proteinExistence type="predicted"/>
<keyword evidence="3" id="KW-0472">Membrane</keyword>
<evidence type="ECO:0000259" key="5">
    <source>
        <dbReference type="Pfam" id="PF07244"/>
    </source>
</evidence>
<dbReference type="Gene3D" id="2.40.160.50">
    <property type="entry name" value="membrane protein fhac: a member of the omp85/tpsb transporter family"/>
    <property type="match status" value="1"/>
</dbReference>
<organism evidence="6 7">
    <name type="scientific">Rhodobaculum claviforme</name>
    <dbReference type="NCBI Taxonomy" id="1549854"/>
    <lineage>
        <taxon>Bacteria</taxon>
        <taxon>Pseudomonadati</taxon>
        <taxon>Pseudomonadota</taxon>
        <taxon>Alphaproteobacteria</taxon>
        <taxon>Rhodobacterales</taxon>
        <taxon>Paracoccaceae</taxon>
        <taxon>Rhodobaculum</taxon>
    </lineage>
</organism>
<comment type="subcellular location">
    <subcellularLocation>
        <location evidence="1">Membrane</location>
    </subcellularLocation>
</comment>
<feature type="domain" description="POTRA" evidence="5">
    <location>
        <begin position="209"/>
        <end position="282"/>
    </location>
</feature>
<dbReference type="PANTHER" id="PTHR12815">
    <property type="entry name" value="SORTING AND ASSEMBLY MACHINERY SAMM50 PROTEIN FAMILY MEMBER"/>
    <property type="match status" value="1"/>
</dbReference>
<accession>A0A934WKB9</accession>
<dbReference type="Proteomes" id="UP000706333">
    <property type="component" value="Unassembled WGS sequence"/>
</dbReference>
<dbReference type="InterPro" id="IPR000184">
    <property type="entry name" value="Bac_surfAg_D15"/>
</dbReference>
<dbReference type="RefSeq" id="WP_201158715.1">
    <property type="nucleotide sequence ID" value="NZ_NHSD01000334.1"/>
</dbReference>
<dbReference type="GO" id="GO:0019867">
    <property type="term" value="C:outer membrane"/>
    <property type="evidence" value="ECO:0007669"/>
    <property type="project" value="InterPro"/>
</dbReference>
<evidence type="ECO:0000256" key="2">
    <source>
        <dbReference type="ARBA" id="ARBA00022452"/>
    </source>
</evidence>
<evidence type="ECO:0000313" key="7">
    <source>
        <dbReference type="Proteomes" id="UP000706333"/>
    </source>
</evidence>
<sequence>MHKGDVLRTFLGDLGRLGGAVALGVALAAPATALERVTLDAPGAGSRMEAGLRAASLLLEAQTAGIDDPQELLAAARAEYGRMVAVLYGGGYYGGSVSVRIDGREAAEFDALEVPRAVREVIVSVDLGPRFVFSRAEVAPLAPGTDLPSGFAEGEIARSDLIRQATRSAVSGWRTAGHATASAGQARIIADHPAATLDAQVPILPGPQVRFGSLILSGNERMRPNRVRKIAGFPEGEVFDPAAIALAAQRLRRTGSFTSVAMVEGEALGPGNTLDVTATLVEAPLRRFGFGAELDTDDGARVSAFWLHRNLLGGAERLRIEGEVGSIGSSIGGQDYRFSVLLTRPATFTPETTLTLSAIAETVNERDFDARRVSIEAGVLHIFSDRLTAELGVGYLFERARDVRGSRSRSILTLPAGLRYDARDDEIDARRGIYLDGRALPFYGLRGSASGAQLRLDARGFLPVGERVVLAGRAQIGSVLGAALEDTPRQLLFLSGGSGTVRGQPYRVLGVERPAPGGQTVRLGGRGFAGVSGEVRVAARGNIGVVGFADAGLVSASSLFDDGEWHAGAGIGLRYATGIGPIRVDLAGPVAGDTGSGAQLYIGIGQAF</sequence>
<evidence type="ECO:0000256" key="1">
    <source>
        <dbReference type="ARBA" id="ARBA00004370"/>
    </source>
</evidence>
<dbReference type="AlphaFoldDB" id="A0A934WKB9"/>
<dbReference type="PANTHER" id="PTHR12815:SF42">
    <property type="entry name" value="BACTERIAL SURFACE ANTIGEN (D15) DOMAIN-CONTAINING PROTEIN"/>
    <property type="match status" value="1"/>
</dbReference>
<keyword evidence="2" id="KW-0812">Transmembrane</keyword>
<keyword evidence="2" id="KW-1134">Transmembrane beta strand</keyword>
<dbReference type="InterPro" id="IPR039910">
    <property type="entry name" value="D15-like"/>
</dbReference>